<protein>
    <submittedName>
        <fullName evidence="2">Uncharacterized protein</fullName>
    </submittedName>
</protein>
<evidence type="ECO:0000313" key="2">
    <source>
        <dbReference type="EMBL" id="MPC67624.1"/>
    </source>
</evidence>
<comment type="caution">
    <text evidence="2">The sequence shown here is derived from an EMBL/GenBank/DDBJ whole genome shotgun (WGS) entry which is preliminary data.</text>
</comment>
<organism evidence="2 3">
    <name type="scientific">Portunus trituberculatus</name>
    <name type="common">Swimming crab</name>
    <name type="synonym">Neptunus trituberculatus</name>
    <dbReference type="NCBI Taxonomy" id="210409"/>
    <lineage>
        <taxon>Eukaryota</taxon>
        <taxon>Metazoa</taxon>
        <taxon>Ecdysozoa</taxon>
        <taxon>Arthropoda</taxon>
        <taxon>Crustacea</taxon>
        <taxon>Multicrustacea</taxon>
        <taxon>Malacostraca</taxon>
        <taxon>Eumalacostraca</taxon>
        <taxon>Eucarida</taxon>
        <taxon>Decapoda</taxon>
        <taxon>Pleocyemata</taxon>
        <taxon>Brachyura</taxon>
        <taxon>Eubrachyura</taxon>
        <taxon>Portunoidea</taxon>
        <taxon>Portunidae</taxon>
        <taxon>Portuninae</taxon>
        <taxon>Portunus</taxon>
    </lineage>
</organism>
<accession>A0A5B7HGB9</accession>
<evidence type="ECO:0000256" key="1">
    <source>
        <dbReference type="SAM" id="MobiDB-lite"/>
    </source>
</evidence>
<name>A0A5B7HGB9_PORTR</name>
<evidence type="ECO:0000313" key="3">
    <source>
        <dbReference type="Proteomes" id="UP000324222"/>
    </source>
</evidence>
<keyword evidence="3" id="KW-1185">Reference proteome</keyword>
<gene>
    <name evidence="2" type="ORF">E2C01_061801</name>
</gene>
<feature type="compositionally biased region" description="Basic and acidic residues" evidence="1">
    <location>
        <begin position="15"/>
        <end position="25"/>
    </location>
</feature>
<dbReference type="EMBL" id="VSRR010026514">
    <property type="protein sequence ID" value="MPC67624.1"/>
    <property type="molecule type" value="Genomic_DNA"/>
</dbReference>
<sequence length="89" mass="9304">MASSSSLPNSPGEVRGADANKKDALAYRNSGTAHADQKTRPQGGEVPLCLFSPVSPSPQVSGRRRVCSAPQNPPLPETRRLNAGCNGPH</sequence>
<reference evidence="2 3" key="1">
    <citation type="submission" date="2019-05" db="EMBL/GenBank/DDBJ databases">
        <title>Another draft genome of Portunus trituberculatus and its Hox gene families provides insights of decapod evolution.</title>
        <authorList>
            <person name="Jeong J.-H."/>
            <person name="Song I."/>
            <person name="Kim S."/>
            <person name="Choi T."/>
            <person name="Kim D."/>
            <person name="Ryu S."/>
            <person name="Kim W."/>
        </authorList>
    </citation>
    <scope>NUCLEOTIDE SEQUENCE [LARGE SCALE GENOMIC DNA]</scope>
    <source>
        <tissue evidence="2">Muscle</tissue>
    </source>
</reference>
<proteinExistence type="predicted"/>
<dbReference type="Proteomes" id="UP000324222">
    <property type="component" value="Unassembled WGS sequence"/>
</dbReference>
<feature type="region of interest" description="Disordered" evidence="1">
    <location>
        <begin position="1"/>
        <end position="89"/>
    </location>
</feature>
<dbReference type="AlphaFoldDB" id="A0A5B7HGB9"/>